<keyword evidence="3" id="KW-0238">DNA-binding</keyword>
<dbReference type="SMART" id="SM00066">
    <property type="entry name" value="GAL4"/>
    <property type="match status" value="1"/>
</dbReference>
<feature type="compositionally biased region" description="Polar residues" evidence="6">
    <location>
        <begin position="161"/>
        <end position="170"/>
    </location>
</feature>
<keyword evidence="4" id="KW-0804">Transcription</keyword>
<evidence type="ECO:0000259" key="7">
    <source>
        <dbReference type="PROSITE" id="PS50048"/>
    </source>
</evidence>
<evidence type="ECO:0000313" key="9">
    <source>
        <dbReference type="Proteomes" id="UP001218218"/>
    </source>
</evidence>
<keyword evidence="5" id="KW-0539">Nucleus</keyword>
<dbReference type="Pfam" id="PF00172">
    <property type="entry name" value="Zn_clus"/>
    <property type="match status" value="1"/>
</dbReference>
<dbReference type="PROSITE" id="PS00463">
    <property type="entry name" value="ZN2_CY6_FUNGAL_1"/>
    <property type="match status" value="1"/>
</dbReference>
<accession>A0AAD7ECG9</accession>
<sequence length="439" mass="47942">MSYSTPMQPLSDPSNRRASLELSSCSTVFQQWDLASGEASPASRRESHSDYSSGSPMPPSNHEFDTPPHARQRTTQACDKCRDRKTKCSGDHPVCKRCTARGLICHYSERERVRGPAKARLRNAMSSSSLDLRFEGDAHSPVTRREDLGLSFSYTPEYLANPQSPQHSAFPTQRQSPYSQPSSQSGSPAFEPPQLPNMSLPQAVATHRRVQSHSSLGVGDVYRHPLPFGSRPTGLIMSRLAPSSALEFDMGIVNSGQIYHFQDDGASSSSEPPSASASVFSAENLSHSSRSSESSTLPKPLSRSASELGLRMMNQVAQYRHHQRLCNSVDAGKGTCPEGEPARLGFHSPAASIHSFNELSSRRLGPGDIAVPPINEKFGDPWREAQRITVQEVNLMYPTPITPITLGSDAIDMMARGGVHFAYDYADHAPPDTHRGISN</sequence>
<evidence type="ECO:0000256" key="5">
    <source>
        <dbReference type="ARBA" id="ARBA00023242"/>
    </source>
</evidence>
<evidence type="ECO:0000256" key="4">
    <source>
        <dbReference type="ARBA" id="ARBA00023163"/>
    </source>
</evidence>
<dbReference type="EMBL" id="JARIHO010000075">
    <property type="protein sequence ID" value="KAJ7311594.1"/>
    <property type="molecule type" value="Genomic_DNA"/>
</dbReference>
<gene>
    <name evidence="8" type="ORF">DFH08DRAFT_1087925</name>
</gene>
<feature type="compositionally biased region" description="Low complexity" evidence="6">
    <location>
        <begin position="266"/>
        <end position="295"/>
    </location>
</feature>
<organism evidence="8 9">
    <name type="scientific">Mycena albidolilacea</name>
    <dbReference type="NCBI Taxonomy" id="1033008"/>
    <lineage>
        <taxon>Eukaryota</taxon>
        <taxon>Fungi</taxon>
        <taxon>Dikarya</taxon>
        <taxon>Basidiomycota</taxon>
        <taxon>Agaricomycotina</taxon>
        <taxon>Agaricomycetes</taxon>
        <taxon>Agaricomycetidae</taxon>
        <taxon>Agaricales</taxon>
        <taxon>Marasmiineae</taxon>
        <taxon>Mycenaceae</taxon>
        <taxon>Mycena</taxon>
    </lineage>
</organism>
<dbReference type="InterPro" id="IPR051711">
    <property type="entry name" value="Stress_Response_Reg"/>
</dbReference>
<dbReference type="GO" id="GO:0000981">
    <property type="term" value="F:DNA-binding transcription factor activity, RNA polymerase II-specific"/>
    <property type="evidence" value="ECO:0007669"/>
    <property type="project" value="InterPro"/>
</dbReference>
<reference evidence="8" key="1">
    <citation type="submission" date="2023-03" db="EMBL/GenBank/DDBJ databases">
        <title>Massive genome expansion in bonnet fungi (Mycena s.s.) driven by repeated elements and novel gene families across ecological guilds.</title>
        <authorList>
            <consortium name="Lawrence Berkeley National Laboratory"/>
            <person name="Harder C.B."/>
            <person name="Miyauchi S."/>
            <person name="Viragh M."/>
            <person name="Kuo A."/>
            <person name="Thoen E."/>
            <person name="Andreopoulos B."/>
            <person name="Lu D."/>
            <person name="Skrede I."/>
            <person name="Drula E."/>
            <person name="Henrissat B."/>
            <person name="Morin E."/>
            <person name="Kohler A."/>
            <person name="Barry K."/>
            <person name="LaButti K."/>
            <person name="Morin E."/>
            <person name="Salamov A."/>
            <person name="Lipzen A."/>
            <person name="Mereny Z."/>
            <person name="Hegedus B."/>
            <person name="Baldrian P."/>
            <person name="Stursova M."/>
            <person name="Weitz H."/>
            <person name="Taylor A."/>
            <person name="Grigoriev I.V."/>
            <person name="Nagy L.G."/>
            <person name="Martin F."/>
            <person name="Kauserud H."/>
        </authorList>
    </citation>
    <scope>NUCLEOTIDE SEQUENCE</scope>
    <source>
        <strain evidence="8">CBHHK002</strain>
    </source>
</reference>
<dbReference type="GO" id="GO:0045944">
    <property type="term" value="P:positive regulation of transcription by RNA polymerase II"/>
    <property type="evidence" value="ECO:0007669"/>
    <property type="project" value="TreeGrafter"/>
</dbReference>
<protein>
    <recommendedName>
        <fullName evidence="7">Zn(2)-C6 fungal-type domain-containing protein</fullName>
    </recommendedName>
</protein>
<evidence type="ECO:0000256" key="1">
    <source>
        <dbReference type="ARBA" id="ARBA00004123"/>
    </source>
</evidence>
<name>A0AAD7ECG9_9AGAR</name>
<comment type="subcellular location">
    <subcellularLocation>
        <location evidence="1">Nucleus</location>
    </subcellularLocation>
</comment>
<dbReference type="PROSITE" id="PS50048">
    <property type="entry name" value="ZN2_CY6_FUNGAL_2"/>
    <property type="match status" value="1"/>
</dbReference>
<feature type="compositionally biased region" description="Low complexity" evidence="6">
    <location>
        <begin position="171"/>
        <end position="188"/>
    </location>
</feature>
<dbReference type="PANTHER" id="PTHR47540:SF2">
    <property type="entry name" value="ZN(II)2CYS6 TRANSCRIPTION FACTOR (EUROFUNG)"/>
    <property type="match status" value="1"/>
</dbReference>
<dbReference type="AlphaFoldDB" id="A0AAD7ECG9"/>
<feature type="region of interest" description="Disordered" evidence="6">
    <location>
        <begin position="156"/>
        <end position="198"/>
    </location>
</feature>
<dbReference type="Proteomes" id="UP001218218">
    <property type="component" value="Unassembled WGS sequence"/>
</dbReference>
<feature type="region of interest" description="Disordered" evidence="6">
    <location>
        <begin position="263"/>
        <end position="302"/>
    </location>
</feature>
<evidence type="ECO:0000256" key="2">
    <source>
        <dbReference type="ARBA" id="ARBA00023015"/>
    </source>
</evidence>
<dbReference type="GO" id="GO:0043565">
    <property type="term" value="F:sequence-specific DNA binding"/>
    <property type="evidence" value="ECO:0007669"/>
    <property type="project" value="TreeGrafter"/>
</dbReference>
<proteinExistence type="predicted"/>
<dbReference type="GO" id="GO:0008270">
    <property type="term" value="F:zinc ion binding"/>
    <property type="evidence" value="ECO:0007669"/>
    <property type="project" value="InterPro"/>
</dbReference>
<comment type="caution">
    <text evidence="8">The sequence shown here is derived from an EMBL/GenBank/DDBJ whole genome shotgun (WGS) entry which is preliminary data.</text>
</comment>
<dbReference type="GO" id="GO:0005634">
    <property type="term" value="C:nucleus"/>
    <property type="evidence" value="ECO:0007669"/>
    <property type="project" value="UniProtKB-SubCell"/>
</dbReference>
<dbReference type="CDD" id="cd00067">
    <property type="entry name" value="GAL4"/>
    <property type="match status" value="1"/>
</dbReference>
<dbReference type="Gene3D" id="4.10.240.10">
    <property type="entry name" value="Zn(2)-C6 fungal-type DNA-binding domain"/>
    <property type="match status" value="1"/>
</dbReference>
<keyword evidence="9" id="KW-1185">Reference proteome</keyword>
<evidence type="ECO:0000256" key="6">
    <source>
        <dbReference type="SAM" id="MobiDB-lite"/>
    </source>
</evidence>
<dbReference type="InterPro" id="IPR001138">
    <property type="entry name" value="Zn2Cys6_DnaBD"/>
</dbReference>
<dbReference type="PANTHER" id="PTHR47540">
    <property type="entry name" value="THIAMINE REPRESSIBLE GENES REGULATORY PROTEIN THI5"/>
    <property type="match status" value="1"/>
</dbReference>
<feature type="domain" description="Zn(2)-C6 fungal-type" evidence="7">
    <location>
        <begin position="77"/>
        <end position="107"/>
    </location>
</feature>
<evidence type="ECO:0000313" key="8">
    <source>
        <dbReference type="EMBL" id="KAJ7311594.1"/>
    </source>
</evidence>
<dbReference type="SUPFAM" id="SSF57701">
    <property type="entry name" value="Zn2/Cys6 DNA-binding domain"/>
    <property type="match status" value="1"/>
</dbReference>
<keyword evidence="2" id="KW-0805">Transcription regulation</keyword>
<feature type="region of interest" description="Disordered" evidence="6">
    <location>
        <begin position="35"/>
        <end position="71"/>
    </location>
</feature>
<evidence type="ECO:0000256" key="3">
    <source>
        <dbReference type="ARBA" id="ARBA00023125"/>
    </source>
</evidence>
<dbReference type="InterPro" id="IPR036864">
    <property type="entry name" value="Zn2-C6_fun-type_DNA-bd_sf"/>
</dbReference>